<protein>
    <submittedName>
        <fullName evidence="1">Uncharacterized protein</fullName>
    </submittedName>
</protein>
<gene>
    <name evidence="1" type="ORF">PANT111_210059</name>
</gene>
<reference evidence="1 2" key="1">
    <citation type="submission" date="2019-10" db="EMBL/GenBank/DDBJ databases">
        <authorList>
            <person name="Karimi E."/>
        </authorList>
    </citation>
    <scope>NUCLEOTIDE SEQUENCE [LARGE SCALE GENOMIC DNA]</scope>
    <source>
        <strain evidence="1">Pantoea sp. 111</strain>
    </source>
</reference>
<accession>A0AAX3J8G4</accession>
<dbReference type="AlphaFoldDB" id="A0AAX3J8G4"/>
<comment type="caution">
    <text evidence="1">The sequence shown here is derived from an EMBL/GenBank/DDBJ whole genome shotgun (WGS) entry which is preliminary data.</text>
</comment>
<evidence type="ECO:0000313" key="1">
    <source>
        <dbReference type="EMBL" id="VXC07713.1"/>
    </source>
</evidence>
<proteinExistence type="predicted"/>
<name>A0AAX3J8G4_9GAMM</name>
<sequence length="61" mass="6575">MDSDGAGCPGGGAASPTLIHPAKRRSGCFAFFIAFACYFPLPSPQTLLRQRAGTRFWHDDC</sequence>
<organism evidence="1 2">
    <name type="scientific">Pantoea brenneri</name>
    <dbReference type="NCBI Taxonomy" id="472694"/>
    <lineage>
        <taxon>Bacteria</taxon>
        <taxon>Pseudomonadati</taxon>
        <taxon>Pseudomonadota</taxon>
        <taxon>Gammaproteobacteria</taxon>
        <taxon>Enterobacterales</taxon>
        <taxon>Erwiniaceae</taxon>
        <taxon>Pantoea</taxon>
    </lineage>
</organism>
<evidence type="ECO:0000313" key="2">
    <source>
        <dbReference type="Proteomes" id="UP000433737"/>
    </source>
</evidence>
<dbReference type="EMBL" id="CABWMH010000014">
    <property type="protein sequence ID" value="VXC07713.1"/>
    <property type="molecule type" value="Genomic_DNA"/>
</dbReference>
<dbReference type="Proteomes" id="UP000433737">
    <property type="component" value="Unassembled WGS sequence"/>
</dbReference>